<reference evidence="2" key="1">
    <citation type="journal article" date="2017" name="Nat. Ecol. Evol.">
        <title>Genome expansion and lineage-specific genetic innovations in the forest pathogenic fungi Armillaria.</title>
        <authorList>
            <person name="Sipos G."/>
            <person name="Prasanna A.N."/>
            <person name="Walter M.C."/>
            <person name="O'Connor E."/>
            <person name="Balint B."/>
            <person name="Krizsan K."/>
            <person name="Kiss B."/>
            <person name="Hess J."/>
            <person name="Varga T."/>
            <person name="Slot J."/>
            <person name="Riley R."/>
            <person name="Boka B."/>
            <person name="Rigling D."/>
            <person name="Barry K."/>
            <person name="Lee J."/>
            <person name="Mihaltcheva S."/>
            <person name="LaButti K."/>
            <person name="Lipzen A."/>
            <person name="Waldron R."/>
            <person name="Moloney N.M."/>
            <person name="Sperisen C."/>
            <person name="Kredics L."/>
            <person name="Vagvoelgyi C."/>
            <person name="Patrignani A."/>
            <person name="Fitzpatrick D."/>
            <person name="Nagy I."/>
            <person name="Doyle S."/>
            <person name="Anderson J.B."/>
            <person name="Grigoriev I.V."/>
            <person name="Gueldener U."/>
            <person name="Muensterkoetter M."/>
            <person name="Nagy L.G."/>
        </authorList>
    </citation>
    <scope>NUCLEOTIDE SEQUENCE [LARGE SCALE GENOMIC DNA]</scope>
    <source>
        <strain evidence="2">28-4</strain>
    </source>
</reference>
<dbReference type="Proteomes" id="UP000218334">
    <property type="component" value="Unassembled WGS sequence"/>
</dbReference>
<gene>
    <name evidence="1" type="ORF">ARMSODRAFT_143121</name>
</gene>
<evidence type="ECO:0000313" key="2">
    <source>
        <dbReference type="Proteomes" id="UP000218334"/>
    </source>
</evidence>
<organism evidence="1 2">
    <name type="scientific">Armillaria solidipes</name>
    <dbReference type="NCBI Taxonomy" id="1076256"/>
    <lineage>
        <taxon>Eukaryota</taxon>
        <taxon>Fungi</taxon>
        <taxon>Dikarya</taxon>
        <taxon>Basidiomycota</taxon>
        <taxon>Agaricomycotina</taxon>
        <taxon>Agaricomycetes</taxon>
        <taxon>Agaricomycetidae</taxon>
        <taxon>Agaricales</taxon>
        <taxon>Marasmiineae</taxon>
        <taxon>Physalacriaceae</taxon>
        <taxon>Armillaria</taxon>
    </lineage>
</organism>
<proteinExistence type="predicted"/>
<dbReference type="EMBL" id="KZ293428">
    <property type="protein sequence ID" value="PBK69719.1"/>
    <property type="molecule type" value="Genomic_DNA"/>
</dbReference>
<name>A0A2H3BFU3_9AGAR</name>
<evidence type="ECO:0000313" key="1">
    <source>
        <dbReference type="EMBL" id="PBK69719.1"/>
    </source>
</evidence>
<protein>
    <submittedName>
        <fullName evidence="1">Uncharacterized protein</fullName>
    </submittedName>
</protein>
<keyword evidence="2" id="KW-1185">Reference proteome</keyword>
<accession>A0A2H3BFU3</accession>
<dbReference type="AlphaFoldDB" id="A0A2H3BFU3"/>
<sequence>MYSLAFLSPSHLLQGLPCNSWYARRDRFSCEQEQDLLQMPTGRSRKCPWIVAVVAWSSTIPVDCQGLSRDRDICCLGGYGIAFRNFMMPSMDSAFFICIIARNSVISCWASLLFRVELTPNEV</sequence>